<proteinExistence type="predicted"/>
<reference evidence="2 3" key="1">
    <citation type="journal article" date="2019" name="Int. J. Syst. Evol. Microbiol.">
        <title>The Global Catalogue of Microorganisms (GCM) 10K type strain sequencing project: providing services to taxonomists for standard genome sequencing and annotation.</title>
        <authorList>
            <consortium name="The Broad Institute Genomics Platform"/>
            <consortium name="The Broad Institute Genome Sequencing Center for Infectious Disease"/>
            <person name="Wu L."/>
            <person name="Ma J."/>
        </authorList>
    </citation>
    <scope>NUCLEOTIDE SEQUENCE [LARGE SCALE GENOMIC DNA]</scope>
    <source>
        <strain evidence="2 3">JCM 15896</strain>
    </source>
</reference>
<feature type="domain" description="Metallo-beta-lactamase" evidence="1">
    <location>
        <begin position="20"/>
        <end position="217"/>
    </location>
</feature>
<dbReference type="Proteomes" id="UP001500359">
    <property type="component" value="Unassembled WGS sequence"/>
</dbReference>
<dbReference type="InterPro" id="IPR036866">
    <property type="entry name" value="RibonucZ/Hydroxyglut_hydro"/>
</dbReference>
<evidence type="ECO:0000313" key="3">
    <source>
        <dbReference type="Proteomes" id="UP001500359"/>
    </source>
</evidence>
<accession>A0ABN1LQ66</accession>
<dbReference type="PANTHER" id="PTHR46018">
    <property type="entry name" value="ZINC PHOSPHODIESTERASE ELAC PROTEIN 1"/>
    <property type="match status" value="1"/>
</dbReference>
<organism evidence="2 3">
    <name type="scientific">Aliiglaciecola litoralis</name>
    <dbReference type="NCBI Taxonomy" id="582857"/>
    <lineage>
        <taxon>Bacteria</taxon>
        <taxon>Pseudomonadati</taxon>
        <taxon>Pseudomonadota</taxon>
        <taxon>Gammaproteobacteria</taxon>
        <taxon>Alteromonadales</taxon>
        <taxon>Alteromonadaceae</taxon>
        <taxon>Aliiglaciecola</taxon>
    </lineage>
</organism>
<gene>
    <name evidence="2" type="ORF">GCM10009114_30530</name>
</gene>
<sequence>MSDVSFTVLGCGHSESLEHFNNNAMIRSTNHTMLIDCGHTIKHALAAQKLTFADIDSVFITHVHGDHVFGLERLAYESKFKYNKKVTLYLHEEIKHELWDQTLAGSLGRDSDGINSMDDWFDVKFVENDTICIDKLRINTFEVAHTPSKTTHGILLNNRLFYSSDTTSIADVITDLQFDIGFHDVTLTDWNPVHATLDSLIQDYPESVRRKLFLMSYEDNWQAHLEKVEKYFKGFAYQGQTINL</sequence>
<dbReference type="EMBL" id="BAAAFD010000010">
    <property type="protein sequence ID" value="GAA0858956.1"/>
    <property type="molecule type" value="Genomic_DNA"/>
</dbReference>
<dbReference type="InterPro" id="IPR001279">
    <property type="entry name" value="Metallo-B-lactamas"/>
</dbReference>
<keyword evidence="3" id="KW-1185">Reference proteome</keyword>
<evidence type="ECO:0000259" key="1">
    <source>
        <dbReference type="SMART" id="SM00849"/>
    </source>
</evidence>
<dbReference type="PANTHER" id="PTHR46018:SF2">
    <property type="entry name" value="ZINC PHOSPHODIESTERASE ELAC PROTEIN 1"/>
    <property type="match status" value="1"/>
</dbReference>
<dbReference type="Pfam" id="PF23023">
    <property type="entry name" value="Anti-Pycsar_Apyc1"/>
    <property type="match status" value="1"/>
</dbReference>
<protein>
    <submittedName>
        <fullName evidence="2">MBL fold metallo-hydrolase</fullName>
    </submittedName>
</protein>
<dbReference type="SUPFAM" id="SSF56281">
    <property type="entry name" value="Metallo-hydrolase/oxidoreductase"/>
    <property type="match status" value="1"/>
</dbReference>
<comment type="caution">
    <text evidence="2">The sequence shown here is derived from an EMBL/GenBank/DDBJ whole genome shotgun (WGS) entry which is preliminary data.</text>
</comment>
<dbReference type="SMART" id="SM00849">
    <property type="entry name" value="Lactamase_B"/>
    <property type="match status" value="1"/>
</dbReference>
<dbReference type="Gene3D" id="3.60.15.10">
    <property type="entry name" value="Ribonuclease Z/Hydroxyacylglutathione hydrolase-like"/>
    <property type="match status" value="1"/>
</dbReference>
<name>A0ABN1LQ66_9ALTE</name>
<evidence type="ECO:0000313" key="2">
    <source>
        <dbReference type="EMBL" id="GAA0858956.1"/>
    </source>
</evidence>
<dbReference type="RefSeq" id="WP_343861510.1">
    <property type="nucleotide sequence ID" value="NZ_BAAAFD010000010.1"/>
</dbReference>